<reference evidence="2 3" key="1">
    <citation type="submission" date="2016-07" db="EMBL/GenBank/DDBJ databases">
        <title>Pervasive Adenine N6-methylation of Active Genes in Fungi.</title>
        <authorList>
            <consortium name="DOE Joint Genome Institute"/>
            <person name="Mondo S.J."/>
            <person name="Dannebaum R.O."/>
            <person name="Kuo R.C."/>
            <person name="Labutti K."/>
            <person name="Haridas S."/>
            <person name="Kuo A."/>
            <person name="Salamov A."/>
            <person name="Ahrendt S.R."/>
            <person name="Lipzen A."/>
            <person name="Sullivan W."/>
            <person name="Andreopoulos W.B."/>
            <person name="Clum A."/>
            <person name="Lindquist E."/>
            <person name="Daum C."/>
            <person name="Ramamoorthy G.K."/>
            <person name="Gryganskyi A."/>
            <person name="Culley D."/>
            <person name="Magnuson J.K."/>
            <person name="James T.Y."/>
            <person name="O'Malley M.A."/>
            <person name="Stajich J.E."/>
            <person name="Spatafora J.W."/>
            <person name="Visel A."/>
            <person name="Grigoriev I.V."/>
        </authorList>
    </citation>
    <scope>NUCLEOTIDE SEQUENCE [LARGE SCALE GENOMIC DNA]</scope>
    <source>
        <strain evidence="2 3">CBS 129021</strain>
    </source>
</reference>
<dbReference type="OrthoDB" id="5232891at2759"/>
<feature type="compositionally biased region" description="Polar residues" evidence="1">
    <location>
        <begin position="246"/>
        <end position="258"/>
    </location>
</feature>
<feature type="region of interest" description="Disordered" evidence="1">
    <location>
        <begin position="214"/>
        <end position="294"/>
    </location>
</feature>
<evidence type="ECO:0000313" key="3">
    <source>
        <dbReference type="Proteomes" id="UP000193689"/>
    </source>
</evidence>
<evidence type="ECO:0000256" key="1">
    <source>
        <dbReference type="SAM" id="MobiDB-lite"/>
    </source>
</evidence>
<feature type="region of interest" description="Disordered" evidence="1">
    <location>
        <begin position="380"/>
        <end position="405"/>
    </location>
</feature>
<dbReference type="InParanoid" id="A0A1Y2DPM2"/>
<sequence length="405" mass="45182">MNAYQPIVKPEGKRLRRKLQKIGSPHRNSQGTPETTQRNQANAGRAGTPCPYSRTSRSNNVDADGTSLQPQLLPPDLSDPKWLDFVRKSAYIGNESDTLRLRAKESPPRRMEVIPEVIPELAHLSIHNEDQSRKSSDNSFTETVYYSSSSTPVSTISMRRYAKTPVFRIGQLEDVSSQRPLKPHKVPSVELIAESYRALLDSRCSVFSDKYMTPKSYEEQTRPDSRRQRRGDDVTPDAALEDPATPKSNMGSPTSSDDGTLIGFEEDAIYFKPSPSSSPLRQDSRRSSRRPLSVATLDNPGLGICVDLLTRELSSAVSGNPLRPSDETSALQIWVMIEAYERLHDKIKDMGLDAPQANSMEAMFDTWLRGLYAVHDKMTGNDKQGSDSESDYGDAQSFKNEVLIP</sequence>
<keyword evidence="3" id="KW-1185">Reference proteome</keyword>
<evidence type="ECO:0008006" key="4">
    <source>
        <dbReference type="Google" id="ProtNLM"/>
    </source>
</evidence>
<dbReference type="RefSeq" id="XP_040713310.1">
    <property type="nucleotide sequence ID" value="XM_040858540.1"/>
</dbReference>
<accession>A0A1Y2DPM2</accession>
<dbReference type="Proteomes" id="UP000193689">
    <property type="component" value="Unassembled WGS sequence"/>
</dbReference>
<evidence type="ECO:0000313" key="2">
    <source>
        <dbReference type="EMBL" id="ORY61233.1"/>
    </source>
</evidence>
<dbReference type="EMBL" id="MCFJ01000010">
    <property type="protein sequence ID" value="ORY61233.1"/>
    <property type="molecule type" value="Genomic_DNA"/>
</dbReference>
<feature type="region of interest" description="Disordered" evidence="1">
    <location>
        <begin position="1"/>
        <end position="75"/>
    </location>
</feature>
<feature type="compositionally biased region" description="Polar residues" evidence="1">
    <location>
        <begin position="26"/>
        <end position="42"/>
    </location>
</feature>
<dbReference type="AlphaFoldDB" id="A0A1Y2DPM2"/>
<proteinExistence type="predicted"/>
<protein>
    <recommendedName>
        <fullName evidence="4">Mating-type switching protein swi10</fullName>
    </recommendedName>
</protein>
<feature type="compositionally biased region" description="Basic and acidic residues" evidence="1">
    <location>
        <begin position="216"/>
        <end position="233"/>
    </location>
</feature>
<name>A0A1Y2DPM2_9PEZI</name>
<organism evidence="2 3">
    <name type="scientific">Pseudomassariella vexata</name>
    <dbReference type="NCBI Taxonomy" id="1141098"/>
    <lineage>
        <taxon>Eukaryota</taxon>
        <taxon>Fungi</taxon>
        <taxon>Dikarya</taxon>
        <taxon>Ascomycota</taxon>
        <taxon>Pezizomycotina</taxon>
        <taxon>Sordariomycetes</taxon>
        <taxon>Xylariomycetidae</taxon>
        <taxon>Amphisphaeriales</taxon>
        <taxon>Pseudomassariaceae</taxon>
        <taxon>Pseudomassariella</taxon>
    </lineage>
</organism>
<comment type="caution">
    <text evidence="2">The sequence shown here is derived from an EMBL/GenBank/DDBJ whole genome shotgun (WGS) entry which is preliminary data.</text>
</comment>
<gene>
    <name evidence="2" type="ORF">BCR38DRAFT_411122</name>
</gene>
<dbReference type="GeneID" id="63774752"/>